<proteinExistence type="predicted"/>
<evidence type="ECO:0000256" key="2">
    <source>
        <dbReference type="SAM" id="Phobius"/>
    </source>
</evidence>
<keyword evidence="2" id="KW-0812">Transmembrane</keyword>
<dbReference type="RefSeq" id="WP_146907565.1">
    <property type="nucleotide sequence ID" value="NZ_BJUS01000002.1"/>
</dbReference>
<gene>
    <name evidence="3" type="ORF">HHA04nite_04250</name>
</gene>
<feature type="transmembrane region" description="Helical" evidence="2">
    <location>
        <begin position="152"/>
        <end position="172"/>
    </location>
</feature>
<name>A0ABQ0U016_9GAMM</name>
<feature type="compositionally biased region" description="Low complexity" evidence="1">
    <location>
        <begin position="47"/>
        <end position="67"/>
    </location>
</feature>
<evidence type="ECO:0000256" key="1">
    <source>
        <dbReference type="SAM" id="MobiDB-lite"/>
    </source>
</evidence>
<evidence type="ECO:0000313" key="4">
    <source>
        <dbReference type="Proteomes" id="UP000321121"/>
    </source>
</evidence>
<sequence length="178" mass="19111">MAYFLVMGGLALTVCFTFGWIVWRMLRWAFARLGRRAPAGRKKKTAARASQGRQAAAKASARASSKAPSKEKGRASSSRRDAAAAGKDAARRDKKAEPQPPWRLTMALAPLRGAWPLAVLLAALYGGGRLVAHGMVARPQHAPDAFRQLVEAVGWGAMALVGVALVGLLASWRCRRHA</sequence>
<feature type="region of interest" description="Disordered" evidence="1">
    <location>
        <begin position="40"/>
        <end position="98"/>
    </location>
</feature>
<organism evidence="3 4">
    <name type="scientific">Halomonas halophila</name>
    <dbReference type="NCBI Taxonomy" id="29573"/>
    <lineage>
        <taxon>Bacteria</taxon>
        <taxon>Pseudomonadati</taxon>
        <taxon>Pseudomonadota</taxon>
        <taxon>Gammaproteobacteria</taxon>
        <taxon>Oceanospirillales</taxon>
        <taxon>Halomonadaceae</taxon>
        <taxon>Halomonas</taxon>
    </lineage>
</organism>
<protein>
    <submittedName>
        <fullName evidence="3">Uncharacterized protein</fullName>
    </submittedName>
</protein>
<comment type="caution">
    <text evidence="3">The sequence shown here is derived from an EMBL/GenBank/DDBJ whole genome shotgun (WGS) entry which is preliminary data.</text>
</comment>
<dbReference type="EMBL" id="BJUS01000002">
    <property type="protein sequence ID" value="GEK71881.1"/>
    <property type="molecule type" value="Genomic_DNA"/>
</dbReference>
<dbReference type="Proteomes" id="UP000321121">
    <property type="component" value="Unassembled WGS sequence"/>
</dbReference>
<keyword evidence="4" id="KW-1185">Reference proteome</keyword>
<feature type="transmembrane region" description="Helical" evidence="2">
    <location>
        <begin position="6"/>
        <end position="26"/>
    </location>
</feature>
<evidence type="ECO:0000313" key="3">
    <source>
        <dbReference type="EMBL" id="GEK71881.1"/>
    </source>
</evidence>
<keyword evidence="2" id="KW-0472">Membrane</keyword>
<reference evidence="3 4" key="1">
    <citation type="submission" date="2019-07" db="EMBL/GenBank/DDBJ databases">
        <title>Whole genome shotgun sequence of Halomonas halophila NBRC 102604.</title>
        <authorList>
            <person name="Hosoyama A."/>
            <person name="Uohara A."/>
            <person name="Ohji S."/>
            <person name="Ichikawa N."/>
        </authorList>
    </citation>
    <scope>NUCLEOTIDE SEQUENCE [LARGE SCALE GENOMIC DNA]</scope>
    <source>
        <strain evidence="3 4">NBRC 102604</strain>
    </source>
</reference>
<feature type="transmembrane region" description="Helical" evidence="2">
    <location>
        <begin position="113"/>
        <end position="132"/>
    </location>
</feature>
<keyword evidence="2" id="KW-1133">Transmembrane helix</keyword>
<feature type="compositionally biased region" description="Basic and acidic residues" evidence="1">
    <location>
        <begin position="68"/>
        <end position="97"/>
    </location>
</feature>
<accession>A0ABQ0U016</accession>